<keyword evidence="8" id="KW-1185">Reference proteome</keyword>
<dbReference type="OrthoDB" id="7584869at2"/>
<dbReference type="Proteomes" id="UP000004508">
    <property type="component" value="Unassembled WGS sequence"/>
</dbReference>
<dbReference type="Pfam" id="PF07690">
    <property type="entry name" value="MFS_1"/>
    <property type="match status" value="1"/>
</dbReference>
<evidence type="ECO:0000256" key="1">
    <source>
        <dbReference type="ARBA" id="ARBA00004651"/>
    </source>
</evidence>
<dbReference type="STRING" id="485913.Krac_0149"/>
<proteinExistence type="predicted"/>
<keyword evidence="4 5" id="KW-0472">Membrane</keyword>
<keyword evidence="3 5" id="KW-1133">Transmembrane helix</keyword>
<evidence type="ECO:0000313" key="8">
    <source>
        <dbReference type="Proteomes" id="UP000004508"/>
    </source>
</evidence>
<accession>D6U708</accession>
<dbReference type="InterPro" id="IPR011701">
    <property type="entry name" value="MFS"/>
</dbReference>
<feature type="transmembrane region" description="Helical" evidence="5">
    <location>
        <begin position="113"/>
        <end position="136"/>
    </location>
</feature>
<dbReference type="RefSeq" id="WP_007921660.1">
    <property type="nucleotide sequence ID" value="NZ_ADVG01000005.1"/>
</dbReference>
<comment type="subcellular location">
    <subcellularLocation>
        <location evidence="1">Cell membrane</location>
        <topology evidence="1">Multi-pass membrane protein</topology>
    </subcellularLocation>
</comment>
<feature type="transmembrane region" description="Helical" evidence="5">
    <location>
        <begin position="176"/>
        <end position="198"/>
    </location>
</feature>
<dbReference type="InterPro" id="IPR020846">
    <property type="entry name" value="MFS_dom"/>
</dbReference>
<dbReference type="CDD" id="cd06174">
    <property type="entry name" value="MFS"/>
    <property type="match status" value="1"/>
</dbReference>
<dbReference type="InterPro" id="IPR036259">
    <property type="entry name" value="MFS_trans_sf"/>
</dbReference>
<gene>
    <name evidence="7" type="ORF">Krac_0149</name>
</gene>
<feature type="transmembrane region" description="Helical" evidence="5">
    <location>
        <begin position="270"/>
        <end position="289"/>
    </location>
</feature>
<feature type="transmembrane region" description="Helical" evidence="5">
    <location>
        <begin position="390"/>
        <end position="410"/>
    </location>
</feature>
<reference evidence="7 8" key="1">
    <citation type="journal article" date="2011" name="Stand. Genomic Sci.">
        <title>Non-contiguous finished genome sequence and contextual data of the filamentous soil bacterium Ktedonobacter racemifer type strain (SOSP1-21).</title>
        <authorList>
            <person name="Chang Y.J."/>
            <person name="Land M."/>
            <person name="Hauser L."/>
            <person name="Chertkov O."/>
            <person name="Del Rio T.G."/>
            <person name="Nolan M."/>
            <person name="Copeland A."/>
            <person name="Tice H."/>
            <person name="Cheng J.F."/>
            <person name="Lucas S."/>
            <person name="Han C."/>
            <person name="Goodwin L."/>
            <person name="Pitluck S."/>
            <person name="Ivanova N."/>
            <person name="Ovchinikova G."/>
            <person name="Pati A."/>
            <person name="Chen A."/>
            <person name="Palaniappan K."/>
            <person name="Mavromatis K."/>
            <person name="Liolios K."/>
            <person name="Brettin T."/>
            <person name="Fiebig A."/>
            <person name="Rohde M."/>
            <person name="Abt B."/>
            <person name="Goker M."/>
            <person name="Detter J.C."/>
            <person name="Woyke T."/>
            <person name="Bristow J."/>
            <person name="Eisen J.A."/>
            <person name="Markowitz V."/>
            <person name="Hugenholtz P."/>
            <person name="Kyrpides N.C."/>
            <person name="Klenk H.P."/>
            <person name="Lapidus A."/>
        </authorList>
    </citation>
    <scope>NUCLEOTIDE SEQUENCE [LARGE SCALE GENOMIC DNA]</scope>
    <source>
        <strain evidence="8">DSM 44963</strain>
    </source>
</reference>
<sequence>MEKTNDTLKKTPFQRLVAAMVVGEIGGSIGIYAATTLLLSLKFLQINPNTAEAHFGITSGLGVLAALIANPIGGAISDRTTLKFGRRRTWILLGTVLQGFSLLGLALTSDLTMIIVLWCLTQIFFNFVLASLTGLVPDQVEASRQGTISGIAGFALPLSALLGLSLMTMLNNAPMLLKWGVLPAIGIVAAVVSCILIIEGRVKFERKQKEKLKFTEALSRVYPSPRKYPVFTWGWLTRFFVSIAYSATVYNTIMLVKRFQYSQAEISSKVTLLSMISVFCLMVASIFGGMLSDKLRKQKPFVAISALVVGIGLVLCAIASDLTLVIVGNALIGLGYGIFTAVDLALVARILPNKEDAAKDFGIMNIANALPSSITPFIAPLLLAVGGWPFFFGALAVGGLVSALCVIPIPEVSPKVEDIKTETVANVQANM</sequence>
<feature type="transmembrane region" description="Helical" evidence="5">
    <location>
        <begin position="363"/>
        <end position="384"/>
    </location>
</feature>
<feature type="transmembrane region" description="Helical" evidence="5">
    <location>
        <begin position="230"/>
        <end position="250"/>
    </location>
</feature>
<feature type="transmembrane region" description="Helical" evidence="5">
    <location>
        <begin position="53"/>
        <end position="77"/>
    </location>
</feature>
<feature type="transmembrane region" description="Helical" evidence="5">
    <location>
        <begin position="326"/>
        <end position="351"/>
    </location>
</feature>
<protein>
    <submittedName>
        <fullName evidence="7">Major facilitator superfamily MFS_1</fullName>
    </submittedName>
</protein>
<evidence type="ECO:0000256" key="2">
    <source>
        <dbReference type="ARBA" id="ARBA00022692"/>
    </source>
</evidence>
<feature type="transmembrane region" description="Helical" evidence="5">
    <location>
        <begin position="89"/>
        <end position="107"/>
    </location>
</feature>
<evidence type="ECO:0000256" key="5">
    <source>
        <dbReference type="SAM" id="Phobius"/>
    </source>
</evidence>
<dbReference type="PANTHER" id="PTHR23528:SF1">
    <property type="entry name" value="MAJOR FACILITATOR SUPERFAMILY (MFS) PROFILE DOMAIN-CONTAINING PROTEIN"/>
    <property type="match status" value="1"/>
</dbReference>
<evidence type="ECO:0000259" key="6">
    <source>
        <dbReference type="PROSITE" id="PS50850"/>
    </source>
</evidence>
<dbReference type="eggNOG" id="COG2211">
    <property type="taxonomic scope" value="Bacteria"/>
</dbReference>
<name>D6U708_KTERA</name>
<keyword evidence="2 5" id="KW-0812">Transmembrane</keyword>
<evidence type="ECO:0000256" key="3">
    <source>
        <dbReference type="ARBA" id="ARBA00022989"/>
    </source>
</evidence>
<dbReference type="EMBL" id="ADVG01000005">
    <property type="protein sequence ID" value="EFH79669.1"/>
    <property type="molecule type" value="Genomic_DNA"/>
</dbReference>
<dbReference type="AlphaFoldDB" id="D6U708"/>
<dbReference type="GO" id="GO:0005886">
    <property type="term" value="C:plasma membrane"/>
    <property type="evidence" value="ECO:0007669"/>
    <property type="project" value="UniProtKB-SubCell"/>
</dbReference>
<dbReference type="GO" id="GO:0022857">
    <property type="term" value="F:transmembrane transporter activity"/>
    <property type="evidence" value="ECO:0007669"/>
    <property type="project" value="InterPro"/>
</dbReference>
<evidence type="ECO:0000313" key="7">
    <source>
        <dbReference type="EMBL" id="EFH79669.1"/>
    </source>
</evidence>
<dbReference type="Gene3D" id="1.20.1250.20">
    <property type="entry name" value="MFS general substrate transporter like domains"/>
    <property type="match status" value="2"/>
</dbReference>
<dbReference type="PROSITE" id="PS50850">
    <property type="entry name" value="MFS"/>
    <property type="match status" value="1"/>
</dbReference>
<evidence type="ECO:0000256" key="4">
    <source>
        <dbReference type="ARBA" id="ARBA00023136"/>
    </source>
</evidence>
<feature type="transmembrane region" description="Helical" evidence="5">
    <location>
        <begin position="301"/>
        <end position="320"/>
    </location>
</feature>
<organism evidence="7 8">
    <name type="scientific">Ktedonobacter racemifer DSM 44963</name>
    <dbReference type="NCBI Taxonomy" id="485913"/>
    <lineage>
        <taxon>Bacteria</taxon>
        <taxon>Bacillati</taxon>
        <taxon>Chloroflexota</taxon>
        <taxon>Ktedonobacteria</taxon>
        <taxon>Ktedonobacterales</taxon>
        <taxon>Ktedonobacteraceae</taxon>
        <taxon>Ktedonobacter</taxon>
    </lineage>
</organism>
<dbReference type="FunCoup" id="D6U708">
    <property type="interactions" value="76"/>
</dbReference>
<dbReference type="PANTHER" id="PTHR23528">
    <property type="match status" value="1"/>
</dbReference>
<feature type="transmembrane region" description="Helical" evidence="5">
    <location>
        <begin position="16"/>
        <end position="41"/>
    </location>
</feature>
<feature type="transmembrane region" description="Helical" evidence="5">
    <location>
        <begin position="148"/>
        <end position="170"/>
    </location>
</feature>
<feature type="domain" description="Major facilitator superfamily (MFS) profile" evidence="6">
    <location>
        <begin position="230"/>
        <end position="431"/>
    </location>
</feature>
<comment type="caution">
    <text evidence="7">The sequence shown here is derived from an EMBL/GenBank/DDBJ whole genome shotgun (WGS) entry which is preliminary data.</text>
</comment>
<dbReference type="SUPFAM" id="SSF103473">
    <property type="entry name" value="MFS general substrate transporter"/>
    <property type="match status" value="1"/>
</dbReference>
<dbReference type="InParanoid" id="D6U708"/>